<sequence>MTVTRAKAEFRLNDVDIADLSCQTRPNLYNLRGPPMRIYMIRDLRRKSDEKHQAMNTTLEKAAQKARETKRKRQENSDAAQETRREALTQALAEYRLRFLPEGKLCKAYLTDRWRGFGKRWTLEEVVSRLRDIHIINAHIPNFVDLLDSFLWSHGGSMTLEEAEAAAERDALRRFHERQPYWEARGHRCHCGVFIP</sequence>
<evidence type="ECO:0000256" key="1">
    <source>
        <dbReference type="SAM" id="MobiDB-lite"/>
    </source>
</evidence>
<proteinExistence type="predicted"/>
<name>A0A1K0H6W7_9BASI</name>
<evidence type="ECO:0000313" key="3">
    <source>
        <dbReference type="EMBL" id="SYW82638.1"/>
    </source>
</evidence>
<gene>
    <name evidence="3" type="ORF">UBRO2_04760</name>
    <name evidence="2" type="ORF">UBRO_05482</name>
</gene>
<feature type="region of interest" description="Disordered" evidence="1">
    <location>
        <begin position="57"/>
        <end position="84"/>
    </location>
</feature>
<dbReference type="InterPro" id="IPR009061">
    <property type="entry name" value="DNA-bd_dom_put_sf"/>
</dbReference>
<dbReference type="EMBL" id="LT558126">
    <property type="protein sequence ID" value="SAM83522.1"/>
    <property type="molecule type" value="Genomic_DNA"/>
</dbReference>
<evidence type="ECO:0000313" key="2">
    <source>
        <dbReference type="EMBL" id="SAM83522.1"/>
    </source>
</evidence>
<evidence type="ECO:0000313" key="4">
    <source>
        <dbReference type="Proteomes" id="UP000179920"/>
    </source>
</evidence>
<protein>
    <submittedName>
        <fullName evidence="2">Uncharacterized protein</fullName>
    </submittedName>
</protein>
<keyword evidence="5" id="KW-1185">Reference proteome</keyword>
<dbReference type="EMBL" id="ULHB01000120">
    <property type="protein sequence ID" value="SYW82638.1"/>
    <property type="molecule type" value="Genomic_DNA"/>
</dbReference>
<evidence type="ECO:0000313" key="5">
    <source>
        <dbReference type="Proteomes" id="UP000658997"/>
    </source>
</evidence>
<dbReference type="Proteomes" id="UP000179920">
    <property type="component" value="Chromosome X"/>
</dbReference>
<dbReference type="Proteomes" id="UP000658997">
    <property type="component" value="Unassembled WGS sequence"/>
</dbReference>
<dbReference type="SUPFAM" id="SSF46955">
    <property type="entry name" value="Putative DNA-binding domain"/>
    <property type="match status" value="1"/>
</dbReference>
<reference evidence="2" key="2">
    <citation type="submission" date="2016-04" db="EMBL/GenBank/DDBJ databases">
        <authorList>
            <person name="Evans L.H."/>
            <person name="Alamgir A."/>
            <person name="Owens N."/>
            <person name="Weber N.D."/>
            <person name="Virtaneva K."/>
            <person name="Barbian K."/>
            <person name="Babar A."/>
            <person name="Rosenke K."/>
        </authorList>
    </citation>
    <scope>NUCLEOTIDE SEQUENCE</scope>
    <source>
        <strain evidence="2">UB2112</strain>
    </source>
</reference>
<reference evidence="3" key="3">
    <citation type="submission" date="2018-08" db="EMBL/GenBank/DDBJ databases">
        <authorList>
            <person name="Guldener U."/>
        </authorList>
    </citation>
    <scope>NUCLEOTIDE SEQUENCE</scope>
    <source>
        <strain evidence="3">UB2</strain>
    </source>
</reference>
<reference evidence="4" key="1">
    <citation type="submission" date="2016-04" db="EMBL/GenBank/DDBJ databases">
        <authorList>
            <person name="Guldener U."/>
            <person name="Guldener U."/>
        </authorList>
    </citation>
    <scope>NUCLEOTIDE SEQUENCE [LARGE SCALE GENOMIC DNA]</scope>
    <source>
        <strain evidence="4">UB2112</strain>
    </source>
</reference>
<organism evidence="2 4">
    <name type="scientific">Ustilago bromivora</name>
    <dbReference type="NCBI Taxonomy" id="307758"/>
    <lineage>
        <taxon>Eukaryota</taxon>
        <taxon>Fungi</taxon>
        <taxon>Dikarya</taxon>
        <taxon>Basidiomycota</taxon>
        <taxon>Ustilaginomycotina</taxon>
        <taxon>Ustilaginomycetes</taxon>
        <taxon>Ustilaginales</taxon>
        <taxon>Ustilaginaceae</taxon>
        <taxon>Ustilago</taxon>
    </lineage>
</organism>
<dbReference type="AlphaFoldDB" id="A0A1K0H6W7"/>
<dbReference type="OrthoDB" id="10274819at2759"/>
<dbReference type="CDD" id="cd21075">
    <property type="entry name" value="DBD_XPA-like"/>
    <property type="match status" value="1"/>
</dbReference>
<accession>A0A1K0H6W7</accession>